<accession>A0A9J6F7C5</accession>
<dbReference type="SMART" id="SM00415">
    <property type="entry name" value="HSF"/>
    <property type="match status" value="1"/>
</dbReference>
<keyword evidence="3" id="KW-0805">Transcription regulation</keyword>
<keyword evidence="5" id="KW-0804">Transcription</keyword>
<dbReference type="GO" id="GO:0003700">
    <property type="term" value="F:DNA-binding transcription factor activity"/>
    <property type="evidence" value="ECO:0007669"/>
    <property type="project" value="InterPro"/>
</dbReference>
<feature type="domain" description="HSF-type DNA-binding" evidence="9">
    <location>
        <begin position="53"/>
        <end position="77"/>
    </location>
</feature>
<feature type="compositionally biased region" description="Low complexity" evidence="8">
    <location>
        <begin position="336"/>
        <end position="358"/>
    </location>
</feature>
<dbReference type="PANTHER" id="PTHR10015:SF427">
    <property type="entry name" value="HEAT SHOCK FACTOR PROTEIN"/>
    <property type="match status" value="1"/>
</dbReference>
<dbReference type="OMA" id="GAIEPLC"/>
<sequence length="636" mass="68686">MHTTEVGVNNVPAFLVKLWKLVEDEKCNNLISWSSNGQSFIIHNQTQFAKELLPLYFKHNNMASFIRQLNMYGFRKVTNIDQGLRSDREEIEFFHNFFIRGQECLLEFIKRKVPSGRGGGSAAGGPEEGRARAEVLRELLSDVGSMQGRQEHMDQLLADMKKENEALWREVARLRQKHLKQQQIVEKLIQFLVTMVQANRNITVKRKMPLMLHDSPSNAAKVPRLSKAYVTDYQVSSPAGSTLSEGPVIRDVTDLVEDMGEASSTVIGETVATSPRAVEVPGPALTPPDSDDVEVAPIVASPLSTGGAIEPLCLLEPLQGVESAMYVLPCDEEVAADSSESSPKESAAASSKSQEATAMKALQLARPAVSTGKQMTTGANSTSAEAIEGPALVGEKPLANGASDLLSSCVMLEGIPMFSGDTDSPSGRGSPSPVVDDDDAGHKDVAPPASPGMQVALQDKPSGPTRVFADHVESIDSDLDWLQDQLMSGGLNLDTSTLMGVCPDWTGLLSGTSKVDRLESSHILGRDFVFVRPAERPCNELVQYTPSLLDLGIEEDPSFQPVNELLLSDDELPTSSSAANGDSADKAGSERSLSVRSPSPCRLYAESVKPVVQTMPRLVAKKGTSCSKKRRGTSRK</sequence>
<dbReference type="GO" id="GO:0005634">
    <property type="term" value="C:nucleus"/>
    <property type="evidence" value="ECO:0007669"/>
    <property type="project" value="UniProtKB-SubCell"/>
</dbReference>
<dbReference type="SUPFAM" id="SSF46785">
    <property type="entry name" value="Winged helix' DNA-binding domain"/>
    <property type="match status" value="1"/>
</dbReference>
<feature type="region of interest" description="Disordered" evidence="8">
    <location>
        <begin position="614"/>
        <end position="636"/>
    </location>
</feature>
<evidence type="ECO:0000256" key="5">
    <source>
        <dbReference type="ARBA" id="ARBA00023163"/>
    </source>
</evidence>
<keyword evidence="6" id="KW-0539">Nucleus</keyword>
<reference evidence="10 11" key="1">
    <citation type="journal article" date="2020" name="Cell">
        <title>Large-Scale Comparative Analyses of Tick Genomes Elucidate Their Genetic Diversity and Vector Capacities.</title>
        <authorList>
            <consortium name="Tick Genome and Microbiome Consortium (TIGMIC)"/>
            <person name="Jia N."/>
            <person name="Wang J."/>
            <person name="Shi W."/>
            <person name="Du L."/>
            <person name="Sun Y."/>
            <person name="Zhan W."/>
            <person name="Jiang J.F."/>
            <person name="Wang Q."/>
            <person name="Zhang B."/>
            <person name="Ji P."/>
            <person name="Bell-Sakyi L."/>
            <person name="Cui X.M."/>
            <person name="Yuan T.T."/>
            <person name="Jiang B.G."/>
            <person name="Yang W.F."/>
            <person name="Lam T.T."/>
            <person name="Chang Q.C."/>
            <person name="Ding S.J."/>
            <person name="Wang X.J."/>
            <person name="Zhu J.G."/>
            <person name="Ruan X.D."/>
            <person name="Zhao L."/>
            <person name="Wei J.T."/>
            <person name="Ye R.Z."/>
            <person name="Que T.C."/>
            <person name="Du C.H."/>
            <person name="Zhou Y.H."/>
            <person name="Cheng J.X."/>
            <person name="Dai P.F."/>
            <person name="Guo W.B."/>
            <person name="Han X.H."/>
            <person name="Huang E.J."/>
            <person name="Li L.F."/>
            <person name="Wei W."/>
            <person name="Gao Y.C."/>
            <person name="Liu J.Z."/>
            <person name="Shao H.Z."/>
            <person name="Wang X."/>
            <person name="Wang C.C."/>
            <person name="Yang T.C."/>
            <person name="Huo Q.B."/>
            <person name="Li W."/>
            <person name="Chen H.Y."/>
            <person name="Chen S.E."/>
            <person name="Zhou L.G."/>
            <person name="Ni X.B."/>
            <person name="Tian J.H."/>
            <person name="Sheng Y."/>
            <person name="Liu T."/>
            <person name="Pan Y.S."/>
            <person name="Xia L.Y."/>
            <person name="Li J."/>
            <person name="Zhao F."/>
            <person name="Cao W.C."/>
        </authorList>
    </citation>
    <scope>NUCLEOTIDE SEQUENCE [LARGE SCALE GENOMIC DNA]</scope>
    <source>
        <strain evidence="10">HaeL-2018</strain>
    </source>
</reference>
<feature type="region of interest" description="Disordered" evidence="8">
    <location>
        <begin position="335"/>
        <end position="359"/>
    </location>
</feature>
<dbReference type="PRINTS" id="PR00056">
    <property type="entry name" value="HSFDOMAIN"/>
</dbReference>
<dbReference type="PROSITE" id="PS00434">
    <property type="entry name" value="HSF_DOMAIN"/>
    <property type="match status" value="1"/>
</dbReference>
<comment type="caution">
    <text evidence="10">The sequence shown here is derived from an EMBL/GenBank/DDBJ whole genome shotgun (WGS) entry which is preliminary data.</text>
</comment>
<evidence type="ECO:0000256" key="3">
    <source>
        <dbReference type="ARBA" id="ARBA00023015"/>
    </source>
</evidence>
<dbReference type="GO" id="GO:0043565">
    <property type="term" value="F:sequence-specific DNA binding"/>
    <property type="evidence" value="ECO:0007669"/>
    <property type="project" value="InterPro"/>
</dbReference>
<dbReference type="InterPro" id="IPR036390">
    <property type="entry name" value="WH_DNA-bd_sf"/>
</dbReference>
<evidence type="ECO:0000256" key="6">
    <source>
        <dbReference type="ARBA" id="ARBA00023242"/>
    </source>
</evidence>
<feature type="compositionally biased region" description="Basic residues" evidence="8">
    <location>
        <begin position="627"/>
        <end position="636"/>
    </location>
</feature>
<feature type="region of interest" description="Disordered" evidence="8">
    <location>
        <begin position="417"/>
        <end position="454"/>
    </location>
</feature>
<dbReference type="InterPro" id="IPR036388">
    <property type="entry name" value="WH-like_DNA-bd_sf"/>
</dbReference>
<dbReference type="InterPro" id="IPR000232">
    <property type="entry name" value="HSF_DNA-bd"/>
</dbReference>
<dbReference type="EMBL" id="JABSTR010000001">
    <property type="protein sequence ID" value="KAH9361742.1"/>
    <property type="molecule type" value="Genomic_DNA"/>
</dbReference>
<keyword evidence="4" id="KW-0238">DNA-binding</keyword>
<protein>
    <recommendedName>
        <fullName evidence="9">HSF-type DNA-binding domain-containing protein</fullName>
    </recommendedName>
</protein>
<keyword evidence="11" id="KW-1185">Reference proteome</keyword>
<dbReference type="Pfam" id="PF00447">
    <property type="entry name" value="HSF_DNA-bind"/>
    <property type="match status" value="1"/>
</dbReference>
<name>A0A9J6F7C5_HAELO</name>
<evidence type="ECO:0000256" key="2">
    <source>
        <dbReference type="ARBA" id="ARBA00006403"/>
    </source>
</evidence>
<dbReference type="VEuPathDB" id="VectorBase:HLOH_059427"/>
<feature type="compositionally biased region" description="Low complexity" evidence="8">
    <location>
        <begin position="419"/>
        <end position="434"/>
    </location>
</feature>
<evidence type="ECO:0000313" key="10">
    <source>
        <dbReference type="EMBL" id="KAH9361742.1"/>
    </source>
</evidence>
<evidence type="ECO:0000256" key="8">
    <source>
        <dbReference type="SAM" id="MobiDB-lite"/>
    </source>
</evidence>
<evidence type="ECO:0000259" key="9">
    <source>
        <dbReference type="PROSITE" id="PS00434"/>
    </source>
</evidence>
<proteinExistence type="inferred from homology"/>
<gene>
    <name evidence="10" type="ORF">HPB48_005105</name>
</gene>
<dbReference type="FunFam" id="1.10.10.10:FF:000027">
    <property type="entry name" value="Heat shock transcription factor 1"/>
    <property type="match status" value="1"/>
</dbReference>
<evidence type="ECO:0000256" key="1">
    <source>
        <dbReference type="ARBA" id="ARBA00004123"/>
    </source>
</evidence>
<feature type="region of interest" description="Disordered" evidence="8">
    <location>
        <begin position="572"/>
        <end position="598"/>
    </location>
</feature>
<dbReference type="AlphaFoldDB" id="A0A9J6F7C5"/>
<dbReference type="Proteomes" id="UP000821853">
    <property type="component" value="Chromosome 1"/>
</dbReference>
<evidence type="ECO:0000313" key="11">
    <source>
        <dbReference type="Proteomes" id="UP000821853"/>
    </source>
</evidence>
<dbReference type="Gene3D" id="1.10.10.10">
    <property type="entry name" value="Winged helix-like DNA-binding domain superfamily/Winged helix DNA-binding domain"/>
    <property type="match status" value="1"/>
</dbReference>
<evidence type="ECO:0000256" key="4">
    <source>
        <dbReference type="ARBA" id="ARBA00023125"/>
    </source>
</evidence>
<organism evidence="10 11">
    <name type="scientific">Haemaphysalis longicornis</name>
    <name type="common">Bush tick</name>
    <dbReference type="NCBI Taxonomy" id="44386"/>
    <lineage>
        <taxon>Eukaryota</taxon>
        <taxon>Metazoa</taxon>
        <taxon>Ecdysozoa</taxon>
        <taxon>Arthropoda</taxon>
        <taxon>Chelicerata</taxon>
        <taxon>Arachnida</taxon>
        <taxon>Acari</taxon>
        <taxon>Parasitiformes</taxon>
        <taxon>Ixodida</taxon>
        <taxon>Ixodoidea</taxon>
        <taxon>Ixodidae</taxon>
        <taxon>Haemaphysalinae</taxon>
        <taxon>Haemaphysalis</taxon>
    </lineage>
</organism>
<dbReference type="PANTHER" id="PTHR10015">
    <property type="entry name" value="HEAT SHOCK TRANSCRIPTION FACTOR"/>
    <property type="match status" value="1"/>
</dbReference>
<dbReference type="OrthoDB" id="60033at2759"/>
<evidence type="ECO:0000256" key="7">
    <source>
        <dbReference type="RuleBase" id="RU004020"/>
    </source>
</evidence>
<comment type="subcellular location">
    <subcellularLocation>
        <location evidence="1">Nucleus</location>
    </subcellularLocation>
</comment>
<comment type="similarity">
    <text evidence="2 7">Belongs to the HSF family.</text>
</comment>